<proteinExistence type="predicted"/>
<accession>A0A2S4UJ16</accession>
<protein>
    <submittedName>
        <fullName evidence="2">Uncharacterized protein</fullName>
    </submittedName>
</protein>
<dbReference type="EMBL" id="PKSM01000340">
    <property type="protein sequence ID" value="POV97249.1"/>
    <property type="molecule type" value="Genomic_DNA"/>
</dbReference>
<feature type="compositionally biased region" description="Acidic residues" evidence="1">
    <location>
        <begin position="179"/>
        <end position="193"/>
    </location>
</feature>
<comment type="caution">
    <text evidence="2">The sequence shown here is derived from an EMBL/GenBank/DDBJ whole genome shotgun (WGS) entry which is preliminary data.</text>
</comment>
<sequence>LAGNESNWELMIYTVLRWKKVMQSTFEGGNNWIQRKIQGLENLWKNLKKKNQRNYSIHSWNLKIQSHGSRRRIGSFPRTQTEQYVNVNKLASMFSTTVTKETAQSRRPSHHSLNLNIWTTNILSPTPPPSMIHFNITWYLKPIYPTSDADMVQCAAEGLENWGRNHFVFENPYAAADDNNNDGEEEDNTDNIK</sequence>
<name>A0A2S4UJ16_9BASI</name>
<dbReference type="Proteomes" id="UP000238274">
    <property type="component" value="Unassembled WGS sequence"/>
</dbReference>
<dbReference type="VEuPathDB" id="FungiDB:PSTT_10072"/>
<reference evidence="2 3" key="1">
    <citation type="submission" date="2017-12" db="EMBL/GenBank/DDBJ databases">
        <title>Gene loss provides genomic basis for host adaptation in cereal stripe rust fungi.</title>
        <authorList>
            <person name="Xia C."/>
        </authorList>
    </citation>
    <scope>NUCLEOTIDE SEQUENCE [LARGE SCALE GENOMIC DNA]</scope>
    <source>
        <strain evidence="2 3">93TX-2</strain>
    </source>
</reference>
<reference evidence="3" key="3">
    <citation type="journal article" date="2018" name="Mol. Plant Microbe Interact.">
        <title>Genome sequence resources for the wheat stripe rust pathogen (Puccinia striiformis f. sp. tritici) and the barley stripe rust pathogen (Puccinia striiformis f. sp. hordei).</title>
        <authorList>
            <person name="Xia C."/>
            <person name="Wang M."/>
            <person name="Yin C."/>
            <person name="Cornejo O.E."/>
            <person name="Hulbert S.H."/>
            <person name="Chen X."/>
        </authorList>
    </citation>
    <scope>NUCLEOTIDE SEQUENCE [LARGE SCALE GENOMIC DNA]</scope>
    <source>
        <strain evidence="3">93TX-2</strain>
    </source>
</reference>
<dbReference type="VEuPathDB" id="FungiDB:PSHT_14666"/>
<reference evidence="3" key="2">
    <citation type="journal article" date="2018" name="BMC Genomics">
        <title>Genomic insights into host adaptation between the wheat stripe rust pathogen (Puccinia striiformis f. sp. tritici) and the barley stripe rust pathogen (Puccinia striiformis f. sp. hordei).</title>
        <authorList>
            <person name="Xia C."/>
            <person name="Wang M."/>
            <person name="Yin C."/>
            <person name="Cornejo O.E."/>
            <person name="Hulbert S.H."/>
            <person name="Chen X."/>
        </authorList>
    </citation>
    <scope>NUCLEOTIDE SEQUENCE [LARGE SCALE GENOMIC DNA]</scope>
    <source>
        <strain evidence="3">93TX-2</strain>
    </source>
</reference>
<keyword evidence="3" id="KW-1185">Reference proteome</keyword>
<dbReference type="AlphaFoldDB" id="A0A2S4UJ16"/>
<feature type="region of interest" description="Disordered" evidence="1">
    <location>
        <begin position="173"/>
        <end position="193"/>
    </location>
</feature>
<gene>
    <name evidence="2" type="ORF">PSHT_14666</name>
</gene>
<evidence type="ECO:0000313" key="2">
    <source>
        <dbReference type="EMBL" id="POV97249.1"/>
    </source>
</evidence>
<feature type="non-terminal residue" evidence="2">
    <location>
        <position position="1"/>
    </location>
</feature>
<organism evidence="2 3">
    <name type="scientific">Puccinia striiformis</name>
    <dbReference type="NCBI Taxonomy" id="27350"/>
    <lineage>
        <taxon>Eukaryota</taxon>
        <taxon>Fungi</taxon>
        <taxon>Dikarya</taxon>
        <taxon>Basidiomycota</taxon>
        <taxon>Pucciniomycotina</taxon>
        <taxon>Pucciniomycetes</taxon>
        <taxon>Pucciniales</taxon>
        <taxon>Pucciniaceae</taxon>
        <taxon>Puccinia</taxon>
    </lineage>
</organism>
<evidence type="ECO:0000313" key="3">
    <source>
        <dbReference type="Proteomes" id="UP000238274"/>
    </source>
</evidence>
<evidence type="ECO:0000256" key="1">
    <source>
        <dbReference type="SAM" id="MobiDB-lite"/>
    </source>
</evidence>